<dbReference type="EMBL" id="CSWP01000012">
    <property type="protein sequence ID" value="CPV70126.1"/>
    <property type="molecule type" value="Genomic_DNA"/>
</dbReference>
<evidence type="ECO:0000313" key="2">
    <source>
        <dbReference type="Proteomes" id="UP000045782"/>
    </source>
</evidence>
<evidence type="ECO:0000313" key="1">
    <source>
        <dbReference type="EMBL" id="CPV70126.1"/>
    </source>
</evidence>
<sequence>MCRSYADFDPNIRDHRRCKMTEHKRAAATACRQENRTTMRCVSSNVRDVLGPAGATAVAALPPSMLSNLMVSLEAVSPGIAAELLRSPSGALRRVPGMHNNVFTEVRERTGDASEKINRGKSDPMAVSKVQLASALCERGLIVNGVVNKYPLSANADPLEASAELDRIDTRIDAIACGAIVPPAPGTKFEDLPARVQNFYRRHTLDEVASLTAVSQRMSDKLFDDVTEQAQVAAAPRRPDPIIEQIGGDQAHVLTVGALMARADSGDNAVQIADGVVLARGENGNLSVAVDGLRLPVDSDTRVNELIARIPDVDFDQFTSVPAGGNSSGMNTVVQSMMVGKSPRALSMRLAAKRRVIERTFFGDTPMGYAMGADGHAHLLAGKARAHTAQRLASRPHSSRHGADELAQTSRIEGFDVARNLRFARQARKQFVDALPDTLRATRAPEAKLKRYAGPVSSEDRESAARAGFQVRHPSNTLQADYPDARASLAAVDWSAATAVPADPPGRALAPEHMDVRAEGARMVATANQVARYGRNPELVSSDSLVAEAKLGQAFELWNIARARNHAPRVLTAAHPVPVSYRGREAQFVNDVFPTGGAFTTKGYTMARSDGAVRGGSGRVRVKYLTSDGMPVAGGDVIESGTTFRVVDTSVAADGTIEVRAVAEQVAAKMQQTATISRN</sequence>
<dbReference type="Proteomes" id="UP000045782">
    <property type="component" value="Unassembled WGS sequence"/>
</dbReference>
<dbReference type="AlphaFoldDB" id="A0A0U1BWE1"/>
<name>A0A0U1BWE1_9MYCO</name>
<protein>
    <submittedName>
        <fullName evidence="1">Uncharacterized protein</fullName>
    </submittedName>
</protein>
<organism evidence="1 2">
    <name type="scientific">Mycobacteroides abscessus</name>
    <dbReference type="NCBI Taxonomy" id="36809"/>
    <lineage>
        <taxon>Bacteria</taxon>
        <taxon>Bacillati</taxon>
        <taxon>Actinomycetota</taxon>
        <taxon>Actinomycetes</taxon>
        <taxon>Mycobacteriales</taxon>
        <taxon>Mycobacteriaceae</taxon>
        <taxon>Mycobacteroides</taxon>
    </lineage>
</organism>
<proteinExistence type="predicted"/>
<accession>A0A0U1BWE1</accession>
<gene>
    <name evidence="1" type="ORF">ERS075579_04720</name>
</gene>
<reference evidence="1 2" key="1">
    <citation type="submission" date="2015-03" db="EMBL/GenBank/DDBJ databases">
        <authorList>
            <person name="Murphy D."/>
        </authorList>
    </citation>
    <scope>NUCLEOTIDE SEQUENCE [LARGE SCALE GENOMIC DNA]</scope>
    <source>
        <strain evidence="1 2">PAP088</strain>
    </source>
</reference>